<protein>
    <recommendedName>
        <fullName evidence="3">Apple domain-containing protein</fullName>
    </recommendedName>
</protein>
<sequence length="137" mass="14267">MSTVTTTEIQTAPPSTVTDNIVSTLTQDITTTTTSQVEIDIFCGGANLGGGACECTYTVTCGASYTSTSNYASSTVPEFSDCLAMCDNDTNCSGAQYQTSARIYTLFSGFPHSTPADSDYDIAVWNEGGCQAVCPGN</sequence>
<gene>
    <name evidence="1" type="ORF">NA56DRAFT_730841</name>
</gene>
<dbReference type="EMBL" id="KZ613504">
    <property type="protein sequence ID" value="PMD16701.1"/>
    <property type="molecule type" value="Genomic_DNA"/>
</dbReference>
<evidence type="ECO:0008006" key="3">
    <source>
        <dbReference type="Google" id="ProtNLM"/>
    </source>
</evidence>
<proteinExistence type="predicted"/>
<dbReference type="Proteomes" id="UP000235672">
    <property type="component" value="Unassembled WGS sequence"/>
</dbReference>
<dbReference type="AlphaFoldDB" id="A0A2J6PRS9"/>
<name>A0A2J6PRS9_9HELO</name>
<evidence type="ECO:0000313" key="1">
    <source>
        <dbReference type="EMBL" id="PMD16701.1"/>
    </source>
</evidence>
<reference evidence="1 2" key="1">
    <citation type="submission" date="2016-05" db="EMBL/GenBank/DDBJ databases">
        <title>A degradative enzymes factory behind the ericoid mycorrhizal symbiosis.</title>
        <authorList>
            <consortium name="DOE Joint Genome Institute"/>
            <person name="Martino E."/>
            <person name="Morin E."/>
            <person name="Grelet G."/>
            <person name="Kuo A."/>
            <person name="Kohler A."/>
            <person name="Daghino S."/>
            <person name="Barry K."/>
            <person name="Choi C."/>
            <person name="Cichocki N."/>
            <person name="Clum A."/>
            <person name="Copeland A."/>
            <person name="Hainaut M."/>
            <person name="Haridas S."/>
            <person name="Labutti K."/>
            <person name="Lindquist E."/>
            <person name="Lipzen A."/>
            <person name="Khouja H.-R."/>
            <person name="Murat C."/>
            <person name="Ohm R."/>
            <person name="Olson A."/>
            <person name="Spatafora J."/>
            <person name="Veneault-Fourrey C."/>
            <person name="Henrissat B."/>
            <person name="Grigoriev I."/>
            <person name="Martin F."/>
            <person name="Perotto S."/>
        </authorList>
    </citation>
    <scope>NUCLEOTIDE SEQUENCE [LARGE SCALE GENOMIC DNA]</scope>
    <source>
        <strain evidence="1 2">UAMH 7357</strain>
    </source>
</reference>
<keyword evidence="2" id="KW-1185">Reference proteome</keyword>
<organism evidence="1 2">
    <name type="scientific">Hyaloscypha hepaticicola</name>
    <dbReference type="NCBI Taxonomy" id="2082293"/>
    <lineage>
        <taxon>Eukaryota</taxon>
        <taxon>Fungi</taxon>
        <taxon>Dikarya</taxon>
        <taxon>Ascomycota</taxon>
        <taxon>Pezizomycotina</taxon>
        <taxon>Leotiomycetes</taxon>
        <taxon>Helotiales</taxon>
        <taxon>Hyaloscyphaceae</taxon>
        <taxon>Hyaloscypha</taxon>
    </lineage>
</organism>
<evidence type="ECO:0000313" key="2">
    <source>
        <dbReference type="Proteomes" id="UP000235672"/>
    </source>
</evidence>
<accession>A0A2J6PRS9</accession>